<dbReference type="Proteomes" id="UP001557484">
    <property type="component" value="Unassembled WGS sequence"/>
</dbReference>
<dbReference type="PANTHER" id="PTHR48079">
    <property type="entry name" value="PROTEIN YEEZ"/>
    <property type="match status" value="1"/>
</dbReference>
<gene>
    <name evidence="1" type="ORF">AB4875_01010</name>
</gene>
<evidence type="ECO:0008006" key="3">
    <source>
        <dbReference type="Google" id="ProtNLM"/>
    </source>
</evidence>
<evidence type="ECO:0000313" key="2">
    <source>
        <dbReference type="Proteomes" id="UP001557484"/>
    </source>
</evidence>
<comment type="caution">
    <text evidence="1">The sequence shown here is derived from an EMBL/GenBank/DDBJ whole genome shotgun (WGS) entry which is preliminary data.</text>
</comment>
<dbReference type="InterPro" id="IPR051783">
    <property type="entry name" value="NAD(P)-dependent_oxidoreduct"/>
</dbReference>
<dbReference type="EMBL" id="JBFRYB010000001">
    <property type="protein sequence ID" value="MEX1664041.1"/>
    <property type="molecule type" value="Genomic_DNA"/>
</dbReference>
<keyword evidence="2" id="KW-1185">Reference proteome</keyword>
<name>A0ABV3TR26_9GAMM</name>
<reference evidence="1 2" key="1">
    <citation type="journal article" date="2011" name="Int. J. Syst. Evol. Microbiol.">
        <title>Zhongshania antarctica gen. nov., sp. nov. and Zhongshania guokunii sp. nov., gammaproteobacteria respectively isolated from coastal attached (fast) ice and surface seawater of the Antarctic.</title>
        <authorList>
            <person name="Li H.J."/>
            <person name="Zhang X.Y."/>
            <person name="Chen C.X."/>
            <person name="Zhang Y.J."/>
            <person name="Gao Z.M."/>
            <person name="Yu Y."/>
            <person name="Chen X.L."/>
            <person name="Chen B."/>
            <person name="Zhang Y.Z."/>
        </authorList>
    </citation>
    <scope>NUCLEOTIDE SEQUENCE [LARGE SCALE GENOMIC DNA]</scope>
    <source>
        <strain evidence="1 2">R06B22</strain>
    </source>
</reference>
<sequence>MNEQKSLLIVGCGDIGNGLAEIYLARGWCVQGMRRNTDKLAAGITPLAADVCSPQSLANLAPLRADYVVITLTPAGNGAEGYRAIFEEGLNNLLAAMAEPPRLVLFVSSTGVYAQANNEWIDEQSATEPSRFSGQSLLRAERAVAATGWPYSNIRFGGIYGTGRLQMLNKVIDGDCAPPEPLHYSNRIHRDDCVGFLSHLIDLVEDQASIASCYVGVDDEPASIQDVQAWLAAELGVVYAGNGQPVTRAGSKRCSNKRLRDSGYQMKYPTFRQGFVPVLNEWRKLKA</sequence>
<dbReference type="Gene3D" id="3.40.50.720">
    <property type="entry name" value="NAD(P)-binding Rossmann-like Domain"/>
    <property type="match status" value="1"/>
</dbReference>
<dbReference type="RefSeq" id="WP_368374167.1">
    <property type="nucleotide sequence ID" value="NZ_JBFRYB010000001.1"/>
</dbReference>
<protein>
    <recommendedName>
        <fullName evidence="3">Nucleoside-diphosphate-sugar epimerase</fullName>
    </recommendedName>
</protein>
<organism evidence="1 2">
    <name type="scientific">Zhongshania arctica</name>
    <dbReference type="NCBI Taxonomy" id="3238302"/>
    <lineage>
        <taxon>Bacteria</taxon>
        <taxon>Pseudomonadati</taxon>
        <taxon>Pseudomonadota</taxon>
        <taxon>Gammaproteobacteria</taxon>
        <taxon>Cellvibrionales</taxon>
        <taxon>Spongiibacteraceae</taxon>
        <taxon>Zhongshania</taxon>
    </lineage>
</organism>
<dbReference type="PANTHER" id="PTHR48079:SF6">
    <property type="entry name" value="NAD(P)-BINDING DOMAIN-CONTAINING PROTEIN-RELATED"/>
    <property type="match status" value="1"/>
</dbReference>
<evidence type="ECO:0000313" key="1">
    <source>
        <dbReference type="EMBL" id="MEX1664041.1"/>
    </source>
</evidence>
<dbReference type="InterPro" id="IPR036291">
    <property type="entry name" value="NAD(P)-bd_dom_sf"/>
</dbReference>
<proteinExistence type="predicted"/>
<dbReference type="SUPFAM" id="SSF51735">
    <property type="entry name" value="NAD(P)-binding Rossmann-fold domains"/>
    <property type="match status" value="1"/>
</dbReference>
<accession>A0ABV3TR26</accession>